<dbReference type="Proteomes" id="UP000230750">
    <property type="component" value="Unassembled WGS sequence"/>
</dbReference>
<dbReference type="SUPFAM" id="SSF53850">
    <property type="entry name" value="Periplasmic binding protein-like II"/>
    <property type="match status" value="1"/>
</dbReference>
<gene>
    <name evidence="3" type="ORF">BSL78_00981</name>
</gene>
<dbReference type="PANTHER" id="PTHR35936">
    <property type="entry name" value="MEMBRANE-BOUND LYTIC MUREIN TRANSGLYCOSYLASE F"/>
    <property type="match status" value="1"/>
</dbReference>
<dbReference type="PANTHER" id="PTHR35936:SF19">
    <property type="entry name" value="AMINO-ACID-BINDING PROTEIN YXEM-RELATED"/>
    <property type="match status" value="1"/>
</dbReference>
<feature type="domain" description="Solute-binding protein family 3/N-terminal" evidence="2">
    <location>
        <begin position="62"/>
        <end position="285"/>
    </location>
</feature>
<comment type="caution">
    <text evidence="3">The sequence shown here is derived from an EMBL/GenBank/DDBJ whole genome shotgun (WGS) entry which is preliminary data.</text>
</comment>
<name>A0A2G8LPA9_STIJA</name>
<reference evidence="3 4" key="1">
    <citation type="journal article" date="2017" name="PLoS Biol.">
        <title>The sea cucumber genome provides insights into morphological evolution and visceral regeneration.</title>
        <authorList>
            <person name="Zhang X."/>
            <person name="Sun L."/>
            <person name="Yuan J."/>
            <person name="Sun Y."/>
            <person name="Gao Y."/>
            <person name="Zhang L."/>
            <person name="Li S."/>
            <person name="Dai H."/>
            <person name="Hamel J.F."/>
            <person name="Liu C."/>
            <person name="Yu Y."/>
            <person name="Liu S."/>
            <person name="Lin W."/>
            <person name="Guo K."/>
            <person name="Jin S."/>
            <person name="Xu P."/>
            <person name="Storey K.B."/>
            <person name="Huan P."/>
            <person name="Zhang T."/>
            <person name="Zhou Y."/>
            <person name="Zhang J."/>
            <person name="Lin C."/>
            <person name="Li X."/>
            <person name="Xing L."/>
            <person name="Huo D."/>
            <person name="Sun M."/>
            <person name="Wang L."/>
            <person name="Mercier A."/>
            <person name="Li F."/>
            <person name="Yang H."/>
            <person name="Xiang J."/>
        </authorList>
    </citation>
    <scope>NUCLEOTIDE SEQUENCE [LARGE SCALE GENOMIC DNA]</scope>
    <source>
        <strain evidence="3">Shaxun</strain>
        <tissue evidence="3">Muscle</tissue>
    </source>
</reference>
<keyword evidence="1" id="KW-0732">Signal</keyword>
<dbReference type="EMBL" id="MRZV01000019">
    <property type="protein sequence ID" value="PIK62098.1"/>
    <property type="molecule type" value="Genomic_DNA"/>
</dbReference>
<evidence type="ECO:0000313" key="4">
    <source>
        <dbReference type="Proteomes" id="UP000230750"/>
    </source>
</evidence>
<keyword evidence="4" id="KW-1185">Reference proteome</keyword>
<sequence length="294" mass="33215">MASSEPSRYGLFLVFAICAIVSLLALLLSSVAIGRSSASKFTVNPGTLKQEDDDYVWTFAAGHSWHGFEYRDESTGELRGFTVDLINAVCQEANKKCEIIRDLYINCWDAKAGGPAHGGTGLMGGWYDGCSAWSQTRQRLNTFKFSKPYVQQLAEKITFYTADADSDLDWRDLTNRTVAFLDGWPASEDCILLYDEINGFDKSNARHYPSIEEFIVGIQQKEVDCGFAALSEKLQKELHHLTTDELDFKCTLSAPSIMMRKDSQLDTWWNEAFDRIRANGKYSEVCRDLYEVHV</sequence>
<dbReference type="OrthoDB" id="5984008at2759"/>
<dbReference type="InterPro" id="IPR001638">
    <property type="entry name" value="Solute-binding_3/MltF_N"/>
</dbReference>
<protein>
    <recommendedName>
        <fullName evidence="2">Solute-binding protein family 3/N-terminal domain-containing protein</fullName>
    </recommendedName>
</protein>
<proteinExistence type="predicted"/>
<dbReference type="AlphaFoldDB" id="A0A2G8LPA9"/>
<organism evidence="3 4">
    <name type="scientific">Stichopus japonicus</name>
    <name type="common">Sea cucumber</name>
    <dbReference type="NCBI Taxonomy" id="307972"/>
    <lineage>
        <taxon>Eukaryota</taxon>
        <taxon>Metazoa</taxon>
        <taxon>Echinodermata</taxon>
        <taxon>Eleutherozoa</taxon>
        <taxon>Echinozoa</taxon>
        <taxon>Holothuroidea</taxon>
        <taxon>Aspidochirotacea</taxon>
        <taxon>Aspidochirotida</taxon>
        <taxon>Stichopodidae</taxon>
        <taxon>Apostichopus</taxon>
    </lineage>
</organism>
<dbReference type="Pfam" id="PF00497">
    <property type="entry name" value="SBP_bac_3"/>
    <property type="match status" value="1"/>
</dbReference>
<accession>A0A2G8LPA9</accession>
<evidence type="ECO:0000259" key="2">
    <source>
        <dbReference type="Pfam" id="PF00497"/>
    </source>
</evidence>
<evidence type="ECO:0000313" key="3">
    <source>
        <dbReference type="EMBL" id="PIK62098.1"/>
    </source>
</evidence>
<evidence type="ECO:0000256" key="1">
    <source>
        <dbReference type="ARBA" id="ARBA00022729"/>
    </source>
</evidence>
<dbReference type="Gene3D" id="3.40.190.10">
    <property type="entry name" value="Periplasmic binding protein-like II"/>
    <property type="match status" value="2"/>
</dbReference>